<dbReference type="Gene3D" id="3.40.50.150">
    <property type="entry name" value="Vaccinia Virus protein VP39"/>
    <property type="match status" value="2"/>
</dbReference>
<proteinExistence type="inferred from homology"/>
<dbReference type="PANTHER" id="PTHR43832:SF1">
    <property type="entry name" value="S-ADENOSYL-L-METHIONINE-DEPENDENT METHYLTRANSFERASES SUPERFAMILY PROTEIN"/>
    <property type="match status" value="1"/>
</dbReference>
<dbReference type="GO" id="GO:0032259">
    <property type="term" value="P:methylation"/>
    <property type="evidence" value="ECO:0007669"/>
    <property type="project" value="UniProtKB-KW"/>
</dbReference>
<dbReference type="GO" id="GO:0008168">
    <property type="term" value="F:methyltransferase activity"/>
    <property type="evidence" value="ECO:0007669"/>
    <property type="project" value="UniProtKB-KW"/>
</dbReference>
<comment type="similarity">
    <text evidence="1">Belongs to the CFA/CMAS family.</text>
</comment>
<keyword evidence="6" id="KW-1185">Reference proteome</keyword>
<keyword evidence="2" id="KW-0489">Methyltransferase</keyword>
<accession>A0AAP0JCC2</accession>
<name>A0AAP0JCC2_9MAGN</name>
<sequence>MQEMKPQKAELLKKLEVGLILDEELKCLIRAQLERRVLWINSHNCEQRYAHLHNHVQSLRPTSVEMETNEVNPDAYDDVPIEFSKLIHGRAMKMSWCYFEAESTTLDDAEVAMLDLYCERAQIKDGDQVLDIGCGYGSLVIYIARKYPNCHVTGITDTTSQKEYIVEQCRNQNLNNVEVILADVTEYNMDKAFDRVMVIEVFEPLNEDDWIEEIIFPDMILTIPSADFLLYFQTDVSVVNHWVLNGKHVARSSEVWLKRLDANADTAKAVVEAFTGCEKEAMKWINYTRASFLHGIEQGGYNNGEEWLIVHILFKK</sequence>
<evidence type="ECO:0000313" key="5">
    <source>
        <dbReference type="EMBL" id="KAK9130322.1"/>
    </source>
</evidence>
<dbReference type="EMBL" id="JBBNAE010000004">
    <property type="protein sequence ID" value="KAK9130322.1"/>
    <property type="molecule type" value="Genomic_DNA"/>
</dbReference>
<keyword evidence="3" id="KW-0808">Transferase</keyword>
<protein>
    <submittedName>
        <fullName evidence="5">Uncharacterized protein</fullName>
    </submittedName>
</protein>
<dbReference type="InterPro" id="IPR029063">
    <property type="entry name" value="SAM-dependent_MTases_sf"/>
</dbReference>
<dbReference type="SUPFAM" id="SSF53335">
    <property type="entry name" value="S-adenosyl-L-methionine-dependent methyltransferases"/>
    <property type="match status" value="1"/>
</dbReference>
<evidence type="ECO:0000313" key="6">
    <source>
        <dbReference type="Proteomes" id="UP001417504"/>
    </source>
</evidence>
<evidence type="ECO:0000256" key="2">
    <source>
        <dbReference type="ARBA" id="ARBA00022603"/>
    </source>
</evidence>
<dbReference type="Proteomes" id="UP001417504">
    <property type="component" value="Unassembled WGS sequence"/>
</dbReference>
<keyword evidence="4" id="KW-0949">S-adenosyl-L-methionine</keyword>
<dbReference type="PANTHER" id="PTHR43832">
    <property type="match status" value="1"/>
</dbReference>
<reference evidence="5 6" key="1">
    <citation type="submission" date="2024-01" db="EMBL/GenBank/DDBJ databases">
        <title>Genome assemblies of Stephania.</title>
        <authorList>
            <person name="Yang L."/>
        </authorList>
    </citation>
    <scope>NUCLEOTIDE SEQUENCE [LARGE SCALE GENOMIC DNA]</scope>
    <source>
        <strain evidence="5">QJT</strain>
        <tissue evidence="5">Leaf</tissue>
    </source>
</reference>
<organism evidence="5 6">
    <name type="scientific">Stephania japonica</name>
    <dbReference type="NCBI Taxonomy" id="461633"/>
    <lineage>
        <taxon>Eukaryota</taxon>
        <taxon>Viridiplantae</taxon>
        <taxon>Streptophyta</taxon>
        <taxon>Embryophyta</taxon>
        <taxon>Tracheophyta</taxon>
        <taxon>Spermatophyta</taxon>
        <taxon>Magnoliopsida</taxon>
        <taxon>Ranunculales</taxon>
        <taxon>Menispermaceae</taxon>
        <taxon>Menispermoideae</taxon>
        <taxon>Cissampelideae</taxon>
        <taxon>Stephania</taxon>
    </lineage>
</organism>
<gene>
    <name evidence="5" type="ORF">Sjap_010809</name>
</gene>
<dbReference type="CDD" id="cd02440">
    <property type="entry name" value="AdoMet_MTases"/>
    <property type="match status" value="1"/>
</dbReference>
<evidence type="ECO:0000256" key="3">
    <source>
        <dbReference type="ARBA" id="ARBA00022679"/>
    </source>
</evidence>
<dbReference type="Pfam" id="PF02353">
    <property type="entry name" value="CMAS"/>
    <property type="match status" value="1"/>
</dbReference>
<evidence type="ECO:0000256" key="4">
    <source>
        <dbReference type="ARBA" id="ARBA00022691"/>
    </source>
</evidence>
<dbReference type="AlphaFoldDB" id="A0AAP0JCC2"/>
<evidence type="ECO:0000256" key="1">
    <source>
        <dbReference type="ARBA" id="ARBA00010815"/>
    </source>
</evidence>
<comment type="caution">
    <text evidence="5">The sequence shown here is derived from an EMBL/GenBank/DDBJ whole genome shotgun (WGS) entry which is preliminary data.</text>
</comment>